<keyword evidence="2" id="KW-0378">Hydrolase</keyword>
<dbReference type="Gene3D" id="3.30.70.360">
    <property type="match status" value="1"/>
</dbReference>
<dbReference type="NCBIfam" id="TIGR01879">
    <property type="entry name" value="hydantase"/>
    <property type="match status" value="1"/>
</dbReference>
<dbReference type="PANTHER" id="PTHR32494">
    <property type="entry name" value="ALLANTOATE DEIMINASE-RELATED"/>
    <property type="match status" value="1"/>
</dbReference>
<dbReference type="Proteomes" id="UP001525379">
    <property type="component" value="Unassembled WGS sequence"/>
</dbReference>
<dbReference type="EMBL" id="JALXSQ010000010">
    <property type="protein sequence ID" value="MCT2042474.1"/>
    <property type="molecule type" value="Genomic_DNA"/>
</dbReference>
<dbReference type="InterPro" id="IPR002933">
    <property type="entry name" value="Peptidase_M20"/>
</dbReference>
<reference evidence="3 4" key="1">
    <citation type="submission" date="2022-04" db="EMBL/GenBank/DDBJ databases">
        <title>Human microbiome associated bacterial genomes.</title>
        <authorList>
            <person name="Sandstrom S."/>
            <person name="Salamzade R."/>
            <person name="Kalan L.R."/>
        </authorList>
    </citation>
    <scope>NUCLEOTIDE SEQUENCE [LARGE SCALE GENOMIC DNA]</scope>
    <source>
        <strain evidence="4">p3-SID1799</strain>
    </source>
</reference>
<keyword evidence="4" id="KW-1185">Reference proteome</keyword>
<proteinExistence type="inferred from homology"/>
<accession>A0ABT2HVY2</accession>
<evidence type="ECO:0000256" key="1">
    <source>
        <dbReference type="ARBA" id="ARBA00006153"/>
    </source>
</evidence>
<dbReference type="InterPro" id="IPR036264">
    <property type="entry name" value="Bact_exopeptidase_dim_dom"/>
</dbReference>
<dbReference type="Gene3D" id="3.40.630.10">
    <property type="entry name" value="Zn peptidases"/>
    <property type="match status" value="1"/>
</dbReference>
<organism evidence="3 4">
    <name type="scientific">Pseudoclavibacter albus</name>
    <dbReference type="NCBI Taxonomy" id="272241"/>
    <lineage>
        <taxon>Bacteria</taxon>
        <taxon>Bacillati</taxon>
        <taxon>Actinomycetota</taxon>
        <taxon>Actinomycetes</taxon>
        <taxon>Micrococcales</taxon>
        <taxon>Microbacteriaceae</taxon>
        <taxon>Pseudoclavibacter</taxon>
    </lineage>
</organism>
<sequence>MTKQDTREAAFLADFASMSSFGATAGGGIDRQAATLPDAQVRTWLRGILESRGFRVHFDKIGNQFALFELVPGAPYILAGSHMDSQPFGGRFDGSYGVLAAAHAAMRWVENLRESGETAKYNIGVVNWFNEEGSRFKPSMMGSSVLTGKLTIEDALASQDHDGVTVGEALEALEMIGTEEAPKIAGYAEIHVEQGHTLEDRGLTIGLVESTWGAVKYDITVKGDQAHSATRMQDRHDALVGASKLVIAAREIADEFLARGVDIVTSCGEFTVFPNSPVVVPSEVRMLMDIRCIDADELTKADEALRARWAGIEEYAAVTIEQQESHSWGANPYDDAGIELARACAADLGLSHDRAFTVAGHDSTNMKDHVPTVMLFVPSVDGISHNEKEYTKDEDLLDGVTLLTEVVTRMTRGALDA</sequence>
<dbReference type="NCBIfam" id="NF006772">
    <property type="entry name" value="PRK09290.2-1"/>
    <property type="match status" value="1"/>
</dbReference>
<dbReference type="InterPro" id="IPR010158">
    <property type="entry name" value="Amidase_Cbmase"/>
</dbReference>
<protein>
    <submittedName>
        <fullName evidence="3">M20 family metallo-hydrolase</fullName>
    </submittedName>
</protein>
<comment type="similarity">
    <text evidence="1">Belongs to the peptidase M20 family.</text>
</comment>
<evidence type="ECO:0000256" key="2">
    <source>
        <dbReference type="ARBA" id="ARBA00022801"/>
    </source>
</evidence>
<name>A0ABT2HVY2_9MICO</name>
<dbReference type="SUPFAM" id="SSF55031">
    <property type="entry name" value="Bacterial exopeptidase dimerisation domain"/>
    <property type="match status" value="1"/>
</dbReference>
<dbReference type="PIRSF" id="PIRSF001235">
    <property type="entry name" value="Amidase_carbamoylase"/>
    <property type="match status" value="1"/>
</dbReference>
<dbReference type="Pfam" id="PF01546">
    <property type="entry name" value="Peptidase_M20"/>
    <property type="match status" value="1"/>
</dbReference>
<evidence type="ECO:0000313" key="4">
    <source>
        <dbReference type="Proteomes" id="UP001525379"/>
    </source>
</evidence>
<gene>
    <name evidence="3" type="ORF">M3D15_03865</name>
</gene>
<dbReference type="CDD" id="cd03884">
    <property type="entry name" value="M20_bAS"/>
    <property type="match status" value="1"/>
</dbReference>
<dbReference type="PANTHER" id="PTHR32494:SF5">
    <property type="entry name" value="ALLANTOATE AMIDOHYDROLASE"/>
    <property type="match status" value="1"/>
</dbReference>
<evidence type="ECO:0000313" key="3">
    <source>
        <dbReference type="EMBL" id="MCT2042474.1"/>
    </source>
</evidence>
<dbReference type="SUPFAM" id="SSF53187">
    <property type="entry name" value="Zn-dependent exopeptidases"/>
    <property type="match status" value="1"/>
</dbReference>
<dbReference type="RefSeq" id="WP_260103986.1">
    <property type="nucleotide sequence ID" value="NZ_JALXSQ010000010.1"/>
</dbReference>
<comment type="caution">
    <text evidence="3">The sequence shown here is derived from an EMBL/GenBank/DDBJ whole genome shotgun (WGS) entry which is preliminary data.</text>
</comment>